<dbReference type="STRING" id="43775.SAMN04489760_105113"/>
<dbReference type="GO" id="GO:0051536">
    <property type="term" value="F:iron-sulfur cluster binding"/>
    <property type="evidence" value="ECO:0007669"/>
    <property type="project" value="UniProtKB-KW"/>
</dbReference>
<keyword evidence="9" id="KW-1185">Reference proteome</keyword>
<evidence type="ECO:0000256" key="4">
    <source>
        <dbReference type="ARBA" id="ARBA00023002"/>
    </source>
</evidence>
<dbReference type="PRINTS" id="PR00368">
    <property type="entry name" value="FADPNR"/>
</dbReference>
<keyword evidence="5" id="KW-0408">Iron</keyword>
<name>A0A1H7W1K8_9BACT</name>
<dbReference type="InterPro" id="IPR036188">
    <property type="entry name" value="FAD/NAD-bd_sf"/>
</dbReference>
<keyword evidence="5" id="KW-0479">Metal-binding</keyword>
<comment type="cofactor">
    <cofactor evidence="1">
        <name>FAD</name>
        <dbReference type="ChEBI" id="CHEBI:57692"/>
    </cofactor>
</comment>
<sequence length="518" mass="56090">MSNGAKDDSEKKTEITRRQLFKGAVGAGIMASTGTMALNLMGGKAEAADRSIPKTWDETYDVVVIGSGFAGFAAAIEARNAGAEVVIIEKMPLHGGNSIINGGDFAAAGTKLQQENGVKDSPELMLQDMLKAGAYLNHIELAKAVAYQSKDALEWSETYLGAKFPRLNFHGGHSVKRAHQTENASGSGLLNKMLSKSKELGIKLKTRTKMVRFVVDSNERFIGIEVRNNFTFPNENSGKTAFIRARKAVVLSSGGFSNDVVLRQVHDPRLNEKFDSTNQPGATGEALLAACIAGAMDVQMDWIQLGPWTSPDEKGFGYVPLFCERLVGYGPMIYPKTGKRFFKETGNRKERADAIILLGEPVIILGDSYAVNKQVFPGALEKGMANGAIKKFDTLEELAKNYKIPVAPFKEEIAKWNSYVENKKDPDFGCMIFPDSKPTVTGPFYASRLWPRVHHTMGGLVINKNAQVIGFNMKPIKGLYAAGEVTGGVHGAVRLGSVAMADCVVFGRIAGKNAAKEV</sequence>
<dbReference type="SUPFAM" id="SSF51905">
    <property type="entry name" value="FAD/NAD(P)-binding domain"/>
    <property type="match status" value="1"/>
</dbReference>
<protein>
    <submittedName>
        <fullName evidence="8">Flavocytochrome c</fullName>
    </submittedName>
</protein>
<evidence type="ECO:0000313" key="8">
    <source>
        <dbReference type="EMBL" id="SEM15373.1"/>
    </source>
</evidence>
<dbReference type="PANTHER" id="PTHR43400">
    <property type="entry name" value="FUMARATE REDUCTASE"/>
    <property type="match status" value="1"/>
</dbReference>
<dbReference type="GO" id="GO:0016491">
    <property type="term" value="F:oxidoreductase activity"/>
    <property type="evidence" value="ECO:0007669"/>
    <property type="project" value="UniProtKB-KW"/>
</dbReference>
<dbReference type="RefSeq" id="WP_217638878.1">
    <property type="nucleotide sequence ID" value="NZ_FOBS01000005.1"/>
</dbReference>
<proteinExistence type="inferred from homology"/>
<dbReference type="EMBL" id="FOBS01000005">
    <property type="protein sequence ID" value="SEM15373.1"/>
    <property type="molecule type" value="Genomic_DNA"/>
</dbReference>
<organism evidence="8 9">
    <name type="scientific">Syntrophus gentianae</name>
    <dbReference type="NCBI Taxonomy" id="43775"/>
    <lineage>
        <taxon>Bacteria</taxon>
        <taxon>Pseudomonadati</taxon>
        <taxon>Thermodesulfobacteriota</taxon>
        <taxon>Syntrophia</taxon>
        <taxon>Syntrophales</taxon>
        <taxon>Syntrophaceae</taxon>
        <taxon>Syntrophus</taxon>
    </lineage>
</organism>
<evidence type="ECO:0000256" key="1">
    <source>
        <dbReference type="ARBA" id="ARBA00001974"/>
    </source>
</evidence>
<dbReference type="SUPFAM" id="SSF56425">
    <property type="entry name" value="Succinate dehydrogenase/fumarate reductase flavoprotein, catalytic domain"/>
    <property type="match status" value="1"/>
</dbReference>
<dbReference type="InterPro" id="IPR006311">
    <property type="entry name" value="TAT_signal"/>
</dbReference>
<feature type="domain" description="FAD-dependent oxidoreductase 2 FAD-binding" evidence="7">
    <location>
        <begin position="61"/>
        <end position="498"/>
    </location>
</feature>
<keyword evidence="5" id="KW-0411">Iron-sulfur</keyword>
<evidence type="ECO:0000313" key="9">
    <source>
        <dbReference type="Proteomes" id="UP000198744"/>
    </source>
</evidence>
<evidence type="ECO:0000259" key="7">
    <source>
        <dbReference type="Pfam" id="PF00890"/>
    </source>
</evidence>
<dbReference type="Pfam" id="PF00890">
    <property type="entry name" value="FAD_binding_2"/>
    <property type="match status" value="1"/>
</dbReference>
<evidence type="ECO:0000256" key="3">
    <source>
        <dbReference type="ARBA" id="ARBA00022827"/>
    </source>
</evidence>
<keyword evidence="3 6" id="KW-0274">FAD</keyword>
<evidence type="ECO:0000256" key="5">
    <source>
        <dbReference type="ARBA" id="ARBA00023014"/>
    </source>
</evidence>
<gene>
    <name evidence="8" type="ORF">SAMN04489760_105113</name>
</gene>
<dbReference type="InterPro" id="IPR003953">
    <property type="entry name" value="FAD-dep_OxRdtase_2_FAD-bd"/>
</dbReference>
<dbReference type="InterPro" id="IPR050315">
    <property type="entry name" value="FAD-oxidoreductase_2"/>
</dbReference>
<dbReference type="InterPro" id="IPR027477">
    <property type="entry name" value="Succ_DH/fumarate_Rdtase_cat_sf"/>
</dbReference>
<keyword evidence="2 6" id="KW-0285">Flavoprotein</keyword>
<reference evidence="8 9" key="1">
    <citation type="submission" date="2016-10" db="EMBL/GenBank/DDBJ databases">
        <authorList>
            <person name="de Groot N.N."/>
        </authorList>
    </citation>
    <scope>NUCLEOTIDE SEQUENCE [LARGE SCALE GENOMIC DNA]</scope>
    <source>
        <strain evidence="8 9">DSM 8423</strain>
    </source>
</reference>
<comment type="similarity">
    <text evidence="6">Belongs to the FAD-dependent oxidoreductase 2 family. FRD/SDH subfamily.</text>
</comment>
<dbReference type="AlphaFoldDB" id="A0A1H7W1K8"/>
<dbReference type="PANTHER" id="PTHR43400:SF7">
    <property type="entry name" value="FAD-DEPENDENT OXIDOREDUCTASE 2 FAD BINDING DOMAIN-CONTAINING PROTEIN"/>
    <property type="match status" value="1"/>
</dbReference>
<evidence type="ECO:0000256" key="6">
    <source>
        <dbReference type="RuleBase" id="RU366062"/>
    </source>
</evidence>
<accession>A0A1H7W1K8</accession>
<dbReference type="Gene3D" id="3.50.50.60">
    <property type="entry name" value="FAD/NAD(P)-binding domain"/>
    <property type="match status" value="1"/>
</dbReference>
<dbReference type="InterPro" id="IPR010960">
    <property type="entry name" value="Flavocytochrome_c"/>
</dbReference>
<evidence type="ECO:0000256" key="2">
    <source>
        <dbReference type="ARBA" id="ARBA00022630"/>
    </source>
</evidence>
<dbReference type="Proteomes" id="UP000198744">
    <property type="component" value="Unassembled WGS sequence"/>
</dbReference>
<dbReference type="GO" id="GO:0010181">
    <property type="term" value="F:FMN binding"/>
    <property type="evidence" value="ECO:0007669"/>
    <property type="project" value="InterPro"/>
</dbReference>
<dbReference type="NCBIfam" id="TIGR01813">
    <property type="entry name" value="flavo_cyto_c"/>
    <property type="match status" value="1"/>
</dbReference>
<keyword evidence="4 6" id="KW-0560">Oxidoreductase</keyword>
<dbReference type="Gene3D" id="3.90.700.10">
    <property type="entry name" value="Succinate dehydrogenase/fumarate reductase flavoprotein, catalytic domain"/>
    <property type="match status" value="1"/>
</dbReference>
<dbReference type="PROSITE" id="PS51318">
    <property type="entry name" value="TAT"/>
    <property type="match status" value="1"/>
</dbReference>